<dbReference type="STRING" id="637679.GCA_001550055_03406"/>
<keyword evidence="1" id="KW-0732">Signal</keyword>
<feature type="chain" id="PRO_5010332353" evidence="1">
    <location>
        <begin position="24"/>
        <end position="483"/>
    </location>
</feature>
<evidence type="ECO:0000313" key="3">
    <source>
        <dbReference type="EMBL" id="SDE18934.1"/>
    </source>
</evidence>
<keyword evidence="4" id="KW-1185">Reference proteome</keyword>
<evidence type="ECO:0000259" key="2">
    <source>
        <dbReference type="SMART" id="SM00849"/>
    </source>
</evidence>
<protein>
    <submittedName>
        <fullName evidence="3">Glyoxylase, beta-lactamase superfamily II</fullName>
    </submittedName>
</protein>
<dbReference type="EMBL" id="FNAK01000005">
    <property type="protein sequence ID" value="SDE18934.1"/>
    <property type="molecule type" value="Genomic_DNA"/>
</dbReference>
<sequence>MHMLGKFAAAATASLMMAATGNAGEKEDALVDRVVGAYGGKALTEASAMRISDRYKILAVGQSVDPKVMDIGHNYVDLIIDFENQRKSVMAWNKNRAGNGLNQTIHDGQTGYNVDHLNQNQFENANLQYAVLGGGIMRTTDAALVRLLADGRETAVHGGEALYQGQAHEKLTFKMEGSPDLTLFINKETGLVSKMERYNPVFGTLSYLFDDHRTVDGVTYASDMNFLIDGQPNIISISRSVDMTPDLTGAFDVPTDYEARGQTVDTSEMSVLDLGDGVYFAGQNIGYSIFVDAGDHYIASGGYAGLKDRLAAVQAQAGNEKPLGKLVVTHHHSDHLGGMNEAVELGATLVTVAEHVQPIQESLNQPLADDRFELVEGQTTLLGGKIALHDISTAHAANYLLFYMPARKLVFSADHFGTPLVSGLPVANLNMVTFRQALERLGIDTQIFYSAHGGRALTLAELRAATDAYEPKGCPAGFEICAD</sequence>
<organism evidence="3 4">
    <name type="scientific">Kordiimonas lacus</name>
    <dbReference type="NCBI Taxonomy" id="637679"/>
    <lineage>
        <taxon>Bacteria</taxon>
        <taxon>Pseudomonadati</taxon>
        <taxon>Pseudomonadota</taxon>
        <taxon>Alphaproteobacteria</taxon>
        <taxon>Kordiimonadales</taxon>
        <taxon>Kordiimonadaceae</taxon>
        <taxon>Kordiimonas</taxon>
    </lineage>
</organism>
<dbReference type="InterPro" id="IPR001279">
    <property type="entry name" value="Metallo-B-lactamas"/>
</dbReference>
<proteinExistence type="predicted"/>
<feature type="signal peptide" evidence="1">
    <location>
        <begin position="1"/>
        <end position="23"/>
    </location>
</feature>
<dbReference type="Gene3D" id="3.60.15.10">
    <property type="entry name" value="Ribonuclease Z/Hydroxyacylglutathione hydrolase-like"/>
    <property type="match status" value="1"/>
</dbReference>
<dbReference type="OrthoDB" id="420651at2"/>
<evidence type="ECO:0000313" key="4">
    <source>
        <dbReference type="Proteomes" id="UP000183685"/>
    </source>
</evidence>
<dbReference type="Proteomes" id="UP000183685">
    <property type="component" value="Unassembled WGS sequence"/>
</dbReference>
<reference evidence="3 4" key="1">
    <citation type="submission" date="2016-10" db="EMBL/GenBank/DDBJ databases">
        <authorList>
            <person name="de Groot N.N."/>
        </authorList>
    </citation>
    <scope>NUCLEOTIDE SEQUENCE [LARGE SCALE GENOMIC DNA]</scope>
    <source>
        <strain evidence="3 4">CGMCC 1.9109</strain>
    </source>
</reference>
<dbReference type="SMART" id="SM00849">
    <property type="entry name" value="Lactamase_B"/>
    <property type="match status" value="1"/>
</dbReference>
<name>A0A1G7AVN8_9PROT</name>
<gene>
    <name evidence="3" type="ORF">SAMN04488071_2241</name>
</gene>
<accession>A0A1G7AVN8</accession>
<dbReference type="InterPro" id="IPR036866">
    <property type="entry name" value="RibonucZ/Hydroxyglut_hydro"/>
</dbReference>
<evidence type="ECO:0000256" key="1">
    <source>
        <dbReference type="SAM" id="SignalP"/>
    </source>
</evidence>
<feature type="domain" description="Metallo-beta-lactamase" evidence="2">
    <location>
        <begin position="203"/>
        <end position="452"/>
    </location>
</feature>
<dbReference type="SUPFAM" id="SSF56281">
    <property type="entry name" value="Metallo-hydrolase/oxidoreductase"/>
    <property type="match status" value="1"/>
</dbReference>
<dbReference type="AlphaFoldDB" id="A0A1G7AVN8"/>
<dbReference type="Pfam" id="PF00753">
    <property type="entry name" value="Lactamase_B"/>
    <property type="match status" value="1"/>
</dbReference>